<dbReference type="Pfam" id="PF00635">
    <property type="entry name" value="Motile_Sperm"/>
    <property type="match status" value="1"/>
</dbReference>
<sequence length="375" mass="42492">MLIRVAVAVAVWRIMNTQLVEIQPRELKFIFEVKKQSSCAVHLANVTDQYVAFKVKTTSPKKYCVRPNVGIIKPRSTCDFTVTMQAQKSTPSEMQCKDKFLIQSTVVPFGTTEDEITPGMFVRDSQKYIEEIKLRVVLTSAPNSPAKPLADIALKQEPSYETPMPKEAHSPVLLPVNGVIKQEPSHETSLPKDKLQNGVENFPPADMLIKKVESIKNVKNMEESRSPKAMDNMKSVPAKDEEFCPVKDEKFYPEKKEEPKPVKDVEESKLKLMKDIEELRSKISIMDAKLVEAEYMIGKLKEEKSSTICEKETLKQELVDSKHTVEVEKLLLSVQAILRTKTKSGARTIRRAGLHEGFAIDNRNVFRYAQGIEQV</sequence>
<dbReference type="InterPro" id="IPR013783">
    <property type="entry name" value="Ig-like_fold"/>
</dbReference>
<reference evidence="4 5" key="1">
    <citation type="journal article" date="2021" name="Comput. Struct. Biotechnol. J.">
        <title>De novo genome assembly of the potent medicinal plant Rehmannia glutinosa using nanopore technology.</title>
        <authorList>
            <person name="Ma L."/>
            <person name="Dong C."/>
            <person name="Song C."/>
            <person name="Wang X."/>
            <person name="Zheng X."/>
            <person name="Niu Y."/>
            <person name="Chen S."/>
            <person name="Feng W."/>
        </authorList>
    </citation>
    <scope>NUCLEOTIDE SEQUENCE [LARGE SCALE GENOMIC DNA]</scope>
    <source>
        <strain evidence="4">DH-2019</strain>
    </source>
</reference>
<organism evidence="4 5">
    <name type="scientific">Rehmannia glutinosa</name>
    <name type="common">Chinese foxglove</name>
    <dbReference type="NCBI Taxonomy" id="99300"/>
    <lineage>
        <taxon>Eukaryota</taxon>
        <taxon>Viridiplantae</taxon>
        <taxon>Streptophyta</taxon>
        <taxon>Embryophyta</taxon>
        <taxon>Tracheophyta</taxon>
        <taxon>Spermatophyta</taxon>
        <taxon>Magnoliopsida</taxon>
        <taxon>eudicotyledons</taxon>
        <taxon>Gunneridae</taxon>
        <taxon>Pentapetalae</taxon>
        <taxon>asterids</taxon>
        <taxon>lamiids</taxon>
        <taxon>Lamiales</taxon>
        <taxon>Orobanchaceae</taxon>
        <taxon>Rehmannieae</taxon>
        <taxon>Rehmannia</taxon>
    </lineage>
</organism>
<protein>
    <recommendedName>
        <fullName evidence="3">MSP domain-containing protein</fullName>
    </recommendedName>
</protein>
<accession>A0ABR0V6Z8</accession>
<dbReference type="Proteomes" id="UP001318860">
    <property type="component" value="Unassembled WGS sequence"/>
</dbReference>
<keyword evidence="2" id="KW-0175">Coiled coil</keyword>
<dbReference type="PROSITE" id="PS50202">
    <property type="entry name" value="MSP"/>
    <property type="match status" value="1"/>
</dbReference>
<comment type="caution">
    <text evidence="4">The sequence shown here is derived from an EMBL/GenBank/DDBJ whole genome shotgun (WGS) entry which is preliminary data.</text>
</comment>
<evidence type="ECO:0000256" key="2">
    <source>
        <dbReference type="SAM" id="Coils"/>
    </source>
</evidence>
<feature type="domain" description="MSP" evidence="3">
    <location>
        <begin position="19"/>
        <end position="139"/>
    </location>
</feature>
<evidence type="ECO:0000256" key="1">
    <source>
        <dbReference type="ARBA" id="ARBA00008932"/>
    </source>
</evidence>
<dbReference type="PANTHER" id="PTHR10809:SF148">
    <property type="entry name" value="OS01G0936800 PROTEIN"/>
    <property type="match status" value="1"/>
</dbReference>
<proteinExistence type="inferred from homology"/>
<keyword evidence="5" id="KW-1185">Reference proteome</keyword>
<dbReference type="Gene3D" id="2.60.40.10">
    <property type="entry name" value="Immunoglobulins"/>
    <property type="match status" value="1"/>
</dbReference>
<comment type="similarity">
    <text evidence="1">Belongs to the VAMP-associated protein (VAP) (TC 9.B.17) family.</text>
</comment>
<gene>
    <name evidence="4" type="ORF">DH2020_035873</name>
</gene>
<name>A0ABR0V6Z8_REHGL</name>
<feature type="coiled-coil region" evidence="2">
    <location>
        <begin position="262"/>
        <end position="317"/>
    </location>
</feature>
<dbReference type="InterPro" id="IPR016763">
    <property type="entry name" value="VAP"/>
</dbReference>
<dbReference type="PANTHER" id="PTHR10809">
    <property type="entry name" value="VESICLE-ASSOCIATED MEMBRANE PROTEIN-ASSOCIATED PROTEIN"/>
    <property type="match status" value="1"/>
</dbReference>
<evidence type="ECO:0000259" key="3">
    <source>
        <dbReference type="PROSITE" id="PS50202"/>
    </source>
</evidence>
<evidence type="ECO:0000313" key="5">
    <source>
        <dbReference type="Proteomes" id="UP001318860"/>
    </source>
</evidence>
<dbReference type="InterPro" id="IPR008962">
    <property type="entry name" value="PapD-like_sf"/>
</dbReference>
<dbReference type="InterPro" id="IPR000535">
    <property type="entry name" value="MSP_dom"/>
</dbReference>
<dbReference type="SUPFAM" id="SSF49354">
    <property type="entry name" value="PapD-like"/>
    <property type="match status" value="1"/>
</dbReference>
<dbReference type="EMBL" id="JABTTQ020001580">
    <property type="protein sequence ID" value="KAK6130368.1"/>
    <property type="molecule type" value="Genomic_DNA"/>
</dbReference>
<evidence type="ECO:0000313" key="4">
    <source>
        <dbReference type="EMBL" id="KAK6130368.1"/>
    </source>
</evidence>